<comment type="subcellular location">
    <subcellularLocation>
        <location evidence="1">Membrane</location>
    </subcellularLocation>
</comment>
<dbReference type="GO" id="GO:0016020">
    <property type="term" value="C:membrane"/>
    <property type="evidence" value="ECO:0007669"/>
    <property type="project" value="UniProtKB-SubCell"/>
</dbReference>
<keyword evidence="2" id="KW-1003">Cell membrane</keyword>
<organism evidence="11 12">
    <name type="scientific">Hyphomicrobium denitrificans (strain ATCC 51888 / DSM 1869 / NCIMB 11706 / TK 0415)</name>
    <dbReference type="NCBI Taxonomy" id="582899"/>
    <lineage>
        <taxon>Bacteria</taxon>
        <taxon>Pseudomonadati</taxon>
        <taxon>Pseudomonadota</taxon>
        <taxon>Alphaproteobacteria</taxon>
        <taxon>Hyphomicrobiales</taxon>
        <taxon>Hyphomicrobiaceae</taxon>
        <taxon>Hyphomicrobium</taxon>
    </lineage>
</organism>
<keyword evidence="4" id="KW-0132">Cell division</keyword>
<dbReference type="InterPro" id="IPR005548">
    <property type="entry name" value="Cell_div_FtsQ/DivIB_C"/>
</dbReference>
<evidence type="ECO:0000256" key="4">
    <source>
        <dbReference type="ARBA" id="ARBA00022618"/>
    </source>
</evidence>
<dbReference type="Gene3D" id="3.10.20.310">
    <property type="entry name" value="membrane protein fhac"/>
    <property type="match status" value="1"/>
</dbReference>
<evidence type="ECO:0000256" key="5">
    <source>
        <dbReference type="ARBA" id="ARBA00022692"/>
    </source>
</evidence>
<evidence type="ECO:0000256" key="7">
    <source>
        <dbReference type="ARBA" id="ARBA00023136"/>
    </source>
</evidence>
<dbReference type="PROSITE" id="PS51779">
    <property type="entry name" value="POTRA"/>
    <property type="match status" value="1"/>
</dbReference>
<name>D8JQS0_HYPDA</name>
<sequence>MQQVAGKQRFWWRAQEAPTPEPKAVQTFDVPQTISTVSRSSSRRPEMTLKIPRGERRVRRSRRATRRWMKYSFAMGALLAVSGAAAIMLPLNRATFSKISHAVAEQVTALTIAAGFGINQVNVTGQHFASDSDIYDAIDLTNVRTFAAFDSEAALKRIERIPWIDKAQITRVYPGTLDIVVRERTPSIVWTRGNETYLVDATGRVLGPTPVASNWALPRVVGEGATDDATPMLAALRQYPEIEKQYAYGERIAERRWRIVLKSGTMIDLGADREIEGLQEIANASAAVPALKGKPMIIDVRTPGRIALRAADGKPAQTAALDASARPPLTISSR</sequence>
<evidence type="ECO:0000256" key="2">
    <source>
        <dbReference type="ARBA" id="ARBA00022475"/>
    </source>
</evidence>
<dbReference type="eggNOG" id="COG1589">
    <property type="taxonomic scope" value="Bacteria"/>
</dbReference>
<dbReference type="Pfam" id="PF08478">
    <property type="entry name" value="POTRA_1"/>
    <property type="match status" value="1"/>
</dbReference>
<feature type="transmembrane region" description="Helical" evidence="9">
    <location>
        <begin position="68"/>
        <end position="91"/>
    </location>
</feature>
<protein>
    <submittedName>
        <fullName evidence="11">Polypeptide-transport-associated domain protein FtsQ-type</fullName>
    </submittedName>
</protein>
<dbReference type="STRING" id="582899.Hden_0247"/>
<keyword evidence="7 9" id="KW-0472">Membrane</keyword>
<dbReference type="GO" id="GO:0090529">
    <property type="term" value="P:cell septum assembly"/>
    <property type="evidence" value="ECO:0007669"/>
    <property type="project" value="InterPro"/>
</dbReference>
<keyword evidence="5 9" id="KW-0812">Transmembrane</keyword>
<keyword evidence="12" id="KW-1185">Reference proteome</keyword>
<keyword evidence="3" id="KW-0997">Cell inner membrane</keyword>
<reference evidence="12" key="1">
    <citation type="journal article" date="2011" name="J. Bacteriol.">
        <title>Genome sequences of eight morphologically diverse alphaproteobacteria.</title>
        <authorList>
            <consortium name="US DOE Joint Genome Institute"/>
            <person name="Brown P.J."/>
            <person name="Kysela D.T."/>
            <person name="Buechlein A."/>
            <person name="Hemmerich C."/>
            <person name="Brun Y.V."/>
        </authorList>
    </citation>
    <scope>NUCLEOTIDE SEQUENCE [LARGE SCALE GENOMIC DNA]</scope>
    <source>
        <strain evidence="12">ATCC 51888 / DSM 1869 / NCIB 11706 / TK 0415</strain>
    </source>
</reference>
<dbReference type="RefSeq" id="WP_013214291.1">
    <property type="nucleotide sequence ID" value="NC_014313.1"/>
</dbReference>
<feature type="domain" description="POTRA" evidence="10">
    <location>
        <begin position="116"/>
        <end position="184"/>
    </location>
</feature>
<dbReference type="Pfam" id="PF03799">
    <property type="entry name" value="FtsQ_DivIB_C"/>
    <property type="match status" value="1"/>
</dbReference>
<dbReference type="InterPro" id="IPR026579">
    <property type="entry name" value="FtsQ"/>
</dbReference>
<dbReference type="PANTHER" id="PTHR35851:SF1">
    <property type="entry name" value="CELL DIVISION PROTEIN FTSQ"/>
    <property type="match status" value="1"/>
</dbReference>
<dbReference type="AlphaFoldDB" id="D8JQS0"/>
<dbReference type="Proteomes" id="UP000002033">
    <property type="component" value="Chromosome"/>
</dbReference>
<accession>D8JQS0</accession>
<evidence type="ECO:0000256" key="1">
    <source>
        <dbReference type="ARBA" id="ARBA00004370"/>
    </source>
</evidence>
<dbReference type="EMBL" id="CP002083">
    <property type="protein sequence ID" value="ADJ22072.1"/>
    <property type="molecule type" value="Genomic_DNA"/>
</dbReference>
<gene>
    <name evidence="11" type="ordered locus">Hden_0247</name>
</gene>
<dbReference type="OrthoDB" id="9783091at2"/>
<keyword evidence="8" id="KW-0131">Cell cycle</keyword>
<proteinExistence type="predicted"/>
<evidence type="ECO:0000256" key="9">
    <source>
        <dbReference type="SAM" id="Phobius"/>
    </source>
</evidence>
<evidence type="ECO:0000256" key="8">
    <source>
        <dbReference type="ARBA" id="ARBA00023306"/>
    </source>
</evidence>
<evidence type="ECO:0000313" key="12">
    <source>
        <dbReference type="Proteomes" id="UP000002033"/>
    </source>
</evidence>
<evidence type="ECO:0000313" key="11">
    <source>
        <dbReference type="EMBL" id="ADJ22072.1"/>
    </source>
</evidence>
<dbReference type="InterPro" id="IPR013685">
    <property type="entry name" value="POTRA_FtsQ_type"/>
</dbReference>
<evidence type="ECO:0000256" key="3">
    <source>
        <dbReference type="ARBA" id="ARBA00022519"/>
    </source>
</evidence>
<dbReference type="KEGG" id="hdn:Hden_0247"/>
<dbReference type="InterPro" id="IPR034746">
    <property type="entry name" value="POTRA"/>
</dbReference>
<keyword evidence="6 9" id="KW-1133">Transmembrane helix</keyword>
<evidence type="ECO:0000256" key="6">
    <source>
        <dbReference type="ARBA" id="ARBA00022989"/>
    </source>
</evidence>
<dbReference type="PANTHER" id="PTHR35851">
    <property type="entry name" value="CELL DIVISION PROTEIN FTSQ"/>
    <property type="match status" value="1"/>
</dbReference>
<dbReference type="HOGENOM" id="CLU_061141_2_0_5"/>
<evidence type="ECO:0000259" key="10">
    <source>
        <dbReference type="PROSITE" id="PS51779"/>
    </source>
</evidence>